<reference evidence="1" key="1">
    <citation type="submission" date="2021-08" db="EMBL/GenBank/DDBJ databases">
        <authorList>
            <person name="Sakaguchi M."/>
            <person name="Kikuchi T."/>
            <person name="Urbanczyk H."/>
        </authorList>
    </citation>
    <scope>NUCLEOTIDE SEQUENCE</scope>
    <source>
        <strain evidence="1">020920N</strain>
    </source>
</reference>
<dbReference type="EMBL" id="CP082275">
    <property type="protein sequence ID" value="USH02121.1"/>
    <property type="molecule type" value="Genomic_DNA"/>
</dbReference>
<dbReference type="InterPro" id="IPR056955">
    <property type="entry name" value="ORC-CDC6-like"/>
</dbReference>
<keyword evidence="2" id="KW-1185">Reference proteome</keyword>
<evidence type="ECO:0000313" key="1">
    <source>
        <dbReference type="EMBL" id="USH02121.1"/>
    </source>
</evidence>
<organism evidence="1 2">
    <name type="scientific">Grimontia kaedaensis</name>
    <dbReference type="NCBI Taxonomy" id="2872157"/>
    <lineage>
        <taxon>Bacteria</taxon>
        <taxon>Pseudomonadati</taxon>
        <taxon>Pseudomonadota</taxon>
        <taxon>Gammaproteobacteria</taxon>
        <taxon>Vibrionales</taxon>
        <taxon>Vibrionaceae</taxon>
        <taxon>Grimontia</taxon>
    </lineage>
</organism>
<gene>
    <name evidence="1" type="ORF">K6Q96_14820</name>
</gene>
<accession>A0ABY4WUU9</accession>
<evidence type="ECO:0000313" key="2">
    <source>
        <dbReference type="Proteomes" id="UP001056255"/>
    </source>
</evidence>
<protein>
    <recommendedName>
        <fullName evidence="3">AAA+ ATPase domain-containing protein</fullName>
    </recommendedName>
</protein>
<evidence type="ECO:0008006" key="3">
    <source>
        <dbReference type="Google" id="ProtNLM"/>
    </source>
</evidence>
<dbReference type="InterPro" id="IPR027417">
    <property type="entry name" value="P-loop_NTPase"/>
</dbReference>
<proteinExistence type="predicted"/>
<dbReference type="SUPFAM" id="SSF52540">
    <property type="entry name" value="P-loop containing nucleoside triphosphate hydrolases"/>
    <property type="match status" value="1"/>
</dbReference>
<sequence length="590" mass="66321">MKSKFDAFNAKHLKSEDIANSFVSSKLFLETAKNEHTILVGPRGSGKTTFLRMLSINTLSKWQGSNELDIKYEGIYVPGDLVWGEMIKSLEDIGLSQNVSESFAYSAFFTHVMLNAVDSIEISLERCPRELLQEKEGAIHEAFLEICAVLKLKPEKISLSRIRHELVMKLNILGEYSRKLSIVGADQFDQTEFEEKAPFAYSDLKITIESVLDSIDRALARPEHRWALLLDEFEIAPKYLLDKVISSMRSAAQKVIFKVALVPCGFHQEIKTETSSINDYSIVELWYVKKGESKDFCTNLVKSKFGIEAPMTKLGSTKFGSSISNNSRHWLVAFDELFDKDSSFKAFILSKKINYKKELSSGNAASSLVRKISPIVAFRNAFLNKNGKRKGRRLLPEFYAGWEAISAISEGNPRWLLSVLSPLITNANSIKISDSAQVQRVVDSTNSYAAMLKTLPLSNNMGLSTQQPIFELLEKIGNYFNYRMIDEHFQISSRSTFTVDKGVPKDVEAALMIAWNYGAIISVDSANTFGTYDSLQGMRFRLSYLLAPKFELNLTTGAPINLSSILAATQNNKCDKIDFDPASRQQDMFL</sequence>
<dbReference type="Proteomes" id="UP001056255">
    <property type="component" value="Chromosome I"/>
</dbReference>
<dbReference type="Pfam" id="PF24389">
    <property type="entry name" value="ORC-CDC6-like"/>
    <property type="match status" value="1"/>
</dbReference>
<dbReference type="Gene3D" id="3.40.50.300">
    <property type="entry name" value="P-loop containing nucleotide triphosphate hydrolases"/>
    <property type="match status" value="1"/>
</dbReference>
<name>A0ABY4WUU9_9GAMM</name>
<dbReference type="RefSeq" id="WP_251876649.1">
    <property type="nucleotide sequence ID" value="NZ_CP082275.1"/>
</dbReference>